<keyword evidence="2" id="KW-0812">Transmembrane</keyword>
<evidence type="ECO:0000313" key="4">
    <source>
        <dbReference type="EMBL" id="PZG14877.1"/>
    </source>
</evidence>
<keyword evidence="2" id="KW-0472">Membrane</keyword>
<proteinExistence type="predicted"/>
<accession>A0A2W2EZX2</accession>
<evidence type="ECO:0000313" key="5">
    <source>
        <dbReference type="Proteomes" id="UP000248924"/>
    </source>
</evidence>
<reference evidence="4 5" key="1">
    <citation type="submission" date="2018-01" db="EMBL/GenBank/DDBJ databases">
        <title>Draft genome sequence of Jishengella sp. NA12.</title>
        <authorList>
            <person name="Sahin N."/>
            <person name="Ay H."/>
            <person name="Saygin H."/>
        </authorList>
    </citation>
    <scope>NUCLEOTIDE SEQUENCE [LARGE SCALE GENOMIC DNA]</scope>
    <source>
        <strain evidence="4 5">NA12</strain>
    </source>
</reference>
<feature type="compositionally biased region" description="Gly residues" evidence="1">
    <location>
        <begin position="20"/>
        <end position="29"/>
    </location>
</feature>
<dbReference type="SUPFAM" id="SSF50370">
    <property type="entry name" value="Ricin B-like lectins"/>
    <property type="match status" value="1"/>
</dbReference>
<feature type="compositionally biased region" description="Basic and acidic residues" evidence="1">
    <location>
        <begin position="40"/>
        <end position="54"/>
    </location>
</feature>
<sequence>MWLSRRAVASAEHAVRTATGRGGRGVGGKSGEDNWEQAAEWERVAHENQEEPARGDWILGRPDPGGTSPDATPAEPAGPGPDTAPRRLLRAVPTKLVVAAGTLVVVTAAVGLSVASGSSDRPAATPPVEGALQDDLPQATGTTAGVDPQPEPSTVRVAPTEGDGIESDGGEADAPGRNGAVAPRGSARPGGGGSRTAEPREDRQPSGATESARPTPVASRVVEPTAAPAPAYTAPLPGVTVRLVSDATGKSAGVSGGSGTDGARVVQSGNADNSAQHWRVVTGRSGCYHLINVRTGKALDNTDGTSVNGMQMQQWTYHDGAPNQIWCFTGLGGNRYSIKNMTSGFLLDIRDGRTADGVAVQQWNADPANPNVNQTWRLIQVS</sequence>
<keyword evidence="2" id="KW-1133">Transmembrane helix</keyword>
<evidence type="ECO:0000259" key="3">
    <source>
        <dbReference type="Pfam" id="PF14200"/>
    </source>
</evidence>
<dbReference type="PROSITE" id="PS50231">
    <property type="entry name" value="RICIN_B_LECTIN"/>
    <property type="match status" value="1"/>
</dbReference>
<organism evidence="4 5">
    <name type="scientific">Micromonospora craterilacus</name>
    <dbReference type="NCBI Taxonomy" id="1655439"/>
    <lineage>
        <taxon>Bacteria</taxon>
        <taxon>Bacillati</taxon>
        <taxon>Actinomycetota</taxon>
        <taxon>Actinomycetes</taxon>
        <taxon>Micromonosporales</taxon>
        <taxon>Micromonosporaceae</taxon>
        <taxon>Micromonospora</taxon>
    </lineage>
</organism>
<gene>
    <name evidence="4" type="ORF">C1I95_20815</name>
</gene>
<dbReference type="Pfam" id="PF14200">
    <property type="entry name" value="RicinB_lectin_2"/>
    <property type="match status" value="1"/>
</dbReference>
<evidence type="ECO:0000256" key="2">
    <source>
        <dbReference type="SAM" id="Phobius"/>
    </source>
</evidence>
<dbReference type="InterPro" id="IPR000772">
    <property type="entry name" value="Ricin_B_lectin"/>
</dbReference>
<dbReference type="AlphaFoldDB" id="A0A2W2EZX2"/>
<protein>
    <recommendedName>
        <fullName evidence="3">Ricin B lectin domain-containing protein</fullName>
    </recommendedName>
</protein>
<name>A0A2W2EZX2_9ACTN</name>
<feature type="transmembrane region" description="Helical" evidence="2">
    <location>
        <begin position="96"/>
        <end position="115"/>
    </location>
</feature>
<comment type="caution">
    <text evidence="4">The sequence shown here is derived from an EMBL/GenBank/DDBJ whole genome shotgun (WGS) entry which is preliminary data.</text>
</comment>
<dbReference type="Gene3D" id="2.80.10.50">
    <property type="match status" value="1"/>
</dbReference>
<dbReference type="CDD" id="cd00161">
    <property type="entry name" value="beta-trefoil_Ricin-like"/>
    <property type="match status" value="1"/>
</dbReference>
<dbReference type="InterPro" id="IPR035992">
    <property type="entry name" value="Ricin_B-like_lectins"/>
</dbReference>
<keyword evidence="5" id="KW-1185">Reference proteome</keyword>
<feature type="region of interest" description="Disordered" evidence="1">
    <location>
        <begin position="1"/>
        <end position="86"/>
    </location>
</feature>
<dbReference type="Proteomes" id="UP000248924">
    <property type="component" value="Unassembled WGS sequence"/>
</dbReference>
<feature type="region of interest" description="Disordered" evidence="1">
    <location>
        <begin position="115"/>
        <end position="221"/>
    </location>
</feature>
<feature type="domain" description="Ricin B lectin" evidence="3">
    <location>
        <begin position="275"/>
        <end position="363"/>
    </location>
</feature>
<evidence type="ECO:0000256" key="1">
    <source>
        <dbReference type="SAM" id="MobiDB-lite"/>
    </source>
</evidence>
<dbReference type="EMBL" id="POTY01000138">
    <property type="protein sequence ID" value="PZG14877.1"/>
    <property type="molecule type" value="Genomic_DNA"/>
</dbReference>